<accession>A0A1V9TW75</accession>
<feature type="compositionally biased region" description="Basic and acidic residues" evidence="8">
    <location>
        <begin position="507"/>
        <end position="525"/>
    </location>
</feature>
<evidence type="ECO:0000256" key="1">
    <source>
        <dbReference type="ARBA" id="ARBA00022741"/>
    </source>
</evidence>
<keyword evidence="6" id="KW-0238">DNA-binding</keyword>
<keyword evidence="7" id="KW-0234">DNA repair</keyword>
<keyword evidence="3" id="KW-0378">Hydrolase</keyword>
<keyword evidence="1" id="KW-0547">Nucleotide-binding</keyword>
<dbReference type="GO" id="GO:0004386">
    <property type="term" value="F:helicase activity"/>
    <property type="evidence" value="ECO:0007669"/>
    <property type="project" value="UniProtKB-KW"/>
</dbReference>
<keyword evidence="4" id="KW-0347">Helicase</keyword>
<dbReference type="GO" id="GO:0003677">
    <property type="term" value="F:DNA binding"/>
    <property type="evidence" value="ECO:0007669"/>
    <property type="project" value="UniProtKB-KW"/>
</dbReference>
<keyword evidence="2" id="KW-0227">DNA damage</keyword>
<feature type="region of interest" description="Disordered" evidence="8">
    <location>
        <begin position="486"/>
        <end position="581"/>
    </location>
</feature>
<evidence type="ECO:0000313" key="11">
    <source>
        <dbReference type="Proteomes" id="UP000192353"/>
    </source>
</evidence>
<reference evidence="10 11" key="1">
    <citation type="submission" date="2017-03" db="EMBL/GenBank/DDBJ databases">
        <title>Phylogenomics and comparative genomics of Lactobacillus salivarius, a mammalian gut commensal.</title>
        <authorList>
            <person name="Harris H.M."/>
        </authorList>
    </citation>
    <scope>NUCLEOTIDE SEQUENCE [LARGE SCALE GENOMIC DNA]</scope>
    <source>
        <strain evidence="10 11">AH4231</strain>
    </source>
</reference>
<dbReference type="InterPro" id="IPR038726">
    <property type="entry name" value="PDDEXK_AddAB-type"/>
</dbReference>
<evidence type="ECO:0000256" key="3">
    <source>
        <dbReference type="ARBA" id="ARBA00022801"/>
    </source>
</evidence>
<gene>
    <name evidence="10" type="ORF">B6U37_03960</name>
</gene>
<evidence type="ECO:0000256" key="2">
    <source>
        <dbReference type="ARBA" id="ARBA00022763"/>
    </source>
</evidence>
<organism evidence="10 11">
    <name type="scientific">Ligilactobacillus salivarius</name>
    <dbReference type="NCBI Taxonomy" id="1624"/>
    <lineage>
        <taxon>Bacteria</taxon>
        <taxon>Bacillati</taxon>
        <taxon>Bacillota</taxon>
        <taxon>Bacilli</taxon>
        <taxon>Lactobacillales</taxon>
        <taxon>Lactobacillaceae</taxon>
        <taxon>Ligilactobacillus</taxon>
    </lineage>
</organism>
<dbReference type="Pfam" id="PF12705">
    <property type="entry name" value="PDDEXK_1"/>
    <property type="match status" value="1"/>
</dbReference>
<keyword evidence="5" id="KW-0067">ATP-binding</keyword>
<protein>
    <submittedName>
        <fullName evidence="10">NTP-binding protein</fullName>
    </submittedName>
</protein>
<feature type="compositionally biased region" description="Acidic residues" evidence="8">
    <location>
        <begin position="548"/>
        <end position="558"/>
    </location>
</feature>
<name>A0A1V9TW75_9LACO</name>
<dbReference type="GO" id="GO:0006281">
    <property type="term" value="P:DNA repair"/>
    <property type="evidence" value="ECO:0007669"/>
    <property type="project" value="UniProtKB-KW"/>
</dbReference>
<evidence type="ECO:0000313" key="10">
    <source>
        <dbReference type="EMBL" id="OQR25649.1"/>
    </source>
</evidence>
<evidence type="ECO:0000256" key="4">
    <source>
        <dbReference type="ARBA" id="ARBA00022806"/>
    </source>
</evidence>
<dbReference type="InterPro" id="IPR011604">
    <property type="entry name" value="PDDEXK-like_dom_sf"/>
</dbReference>
<proteinExistence type="predicted"/>
<evidence type="ECO:0000259" key="9">
    <source>
        <dbReference type="Pfam" id="PF12705"/>
    </source>
</evidence>
<comment type="caution">
    <text evidence="10">The sequence shown here is derived from an EMBL/GenBank/DDBJ whole genome shotgun (WGS) entry which is preliminary data.</text>
</comment>
<dbReference type="Pfam" id="PF13479">
    <property type="entry name" value="AAA_24"/>
    <property type="match status" value="1"/>
</dbReference>
<evidence type="ECO:0000256" key="8">
    <source>
        <dbReference type="SAM" id="MobiDB-lite"/>
    </source>
</evidence>
<dbReference type="AlphaFoldDB" id="A0A1V9TW75"/>
<sequence>MQLSYSRVSTFERNPLEYKLRYLEKLDTLPDFEPTDPLILGTAMHELIQKNQNAIQQYYMSYPLINDKHIEEAIKLELLSKKVLDLLPKHGFYEVTLSNKDYIGFIDMLVKNDDGTFDIYDFKYSNSIDNYIKSAQLHLYKYYFELTGRKVKHLRYVFIPKIRLKQKKTESEYQFRQRLKRAINKDYQIKIKDVEYNPNKVIEWLTAAKHMLEATEFPLNEDDPFWKYSPYRDYVEKGLTYNMVTLPENKRRTLTEVTRRKLWIYGAPFTGKTTFANEFPDPLMLNTDGNTSYVDAPVVAIKDEVTTTGRRTSRKFAWQVFKEYIDELEKKDNDFKTIVVDLVEDLYESCRLYMYDKLGIEHESDDPFKAWDEVRTEFLSTMRRVTNLDYENIVLISHEDSTKDILSRAGAKLTTFKPNIQEKVANKIAGMVDLVCRVVVEDNEHILSFKTTTTQFGGGRLSDLSVDSINLNYDELVDVYNTSLADSNKPKKRKQTKLEDVDDESEETQKAEVKDTEEKSKEEKPKTRRRKKREEPVEDSDVEKSAEDTEESETEPEVVEEKPKEEKTRRRRRRTRTTEED</sequence>
<dbReference type="EMBL" id="NBEY01000032">
    <property type="protein sequence ID" value="OQR25649.1"/>
    <property type="molecule type" value="Genomic_DNA"/>
</dbReference>
<dbReference type="RefSeq" id="WP_081515719.1">
    <property type="nucleotide sequence ID" value="NZ_NBEW01000031.1"/>
</dbReference>
<evidence type="ECO:0000256" key="7">
    <source>
        <dbReference type="ARBA" id="ARBA00023204"/>
    </source>
</evidence>
<dbReference type="GO" id="GO:0016787">
    <property type="term" value="F:hydrolase activity"/>
    <property type="evidence" value="ECO:0007669"/>
    <property type="project" value="UniProtKB-KW"/>
</dbReference>
<feature type="domain" description="PD-(D/E)XK endonuclease-like" evidence="9">
    <location>
        <begin position="2"/>
        <end position="185"/>
    </location>
</feature>
<evidence type="ECO:0000256" key="6">
    <source>
        <dbReference type="ARBA" id="ARBA00023125"/>
    </source>
</evidence>
<evidence type="ECO:0000256" key="5">
    <source>
        <dbReference type="ARBA" id="ARBA00022840"/>
    </source>
</evidence>
<dbReference type="Gene3D" id="3.90.320.10">
    <property type="match status" value="1"/>
</dbReference>
<dbReference type="GO" id="GO:0005524">
    <property type="term" value="F:ATP binding"/>
    <property type="evidence" value="ECO:0007669"/>
    <property type="project" value="UniProtKB-KW"/>
</dbReference>
<dbReference type="Proteomes" id="UP000192353">
    <property type="component" value="Unassembled WGS sequence"/>
</dbReference>
<feature type="compositionally biased region" description="Basic and acidic residues" evidence="8">
    <location>
        <begin position="559"/>
        <end position="568"/>
    </location>
</feature>